<proteinExistence type="predicted"/>
<organism evidence="1 2">
    <name type="scientific">Pseudonocardia acidicola</name>
    <dbReference type="NCBI Taxonomy" id="2724939"/>
    <lineage>
        <taxon>Bacteria</taxon>
        <taxon>Bacillati</taxon>
        <taxon>Actinomycetota</taxon>
        <taxon>Actinomycetes</taxon>
        <taxon>Pseudonocardiales</taxon>
        <taxon>Pseudonocardiaceae</taxon>
        <taxon>Pseudonocardia</taxon>
    </lineage>
</organism>
<gene>
    <name evidence="1" type="ORF">HF526_06620</name>
</gene>
<sequence length="123" mass="13695">MDPVTAHDLGRPIAYLALAEGTAVYDRDGQRIGVVDHVLADVPMDIFEGVIVHTEPLPGNHRYADADQIAGLYERGVLLAVRRDDLHEPREPSRPRVAVDGSIPAESPLEARLRRVWDWITAR</sequence>
<comment type="caution">
    <text evidence="1">The sequence shown here is derived from an EMBL/GenBank/DDBJ whole genome shotgun (WGS) entry which is preliminary data.</text>
</comment>
<dbReference type="InterPro" id="IPR011033">
    <property type="entry name" value="PRC_barrel-like_sf"/>
</dbReference>
<protein>
    <submittedName>
        <fullName evidence="1">PRC-barrel domain containing protein</fullName>
    </submittedName>
</protein>
<dbReference type="EMBL" id="JAAXLA010000008">
    <property type="protein sequence ID" value="NMH96992.1"/>
    <property type="molecule type" value="Genomic_DNA"/>
</dbReference>
<dbReference type="SUPFAM" id="SSF50346">
    <property type="entry name" value="PRC-barrel domain"/>
    <property type="match status" value="1"/>
</dbReference>
<dbReference type="Proteomes" id="UP000820669">
    <property type="component" value="Unassembled WGS sequence"/>
</dbReference>
<evidence type="ECO:0000313" key="2">
    <source>
        <dbReference type="Proteomes" id="UP000820669"/>
    </source>
</evidence>
<evidence type="ECO:0000313" key="1">
    <source>
        <dbReference type="EMBL" id="NMH96992.1"/>
    </source>
</evidence>
<accession>A0ABX1S7Y1</accession>
<reference evidence="1 2" key="1">
    <citation type="submission" date="2020-04" db="EMBL/GenBank/DDBJ databases">
        <authorList>
            <person name="Klaysubun C."/>
            <person name="Duangmal K."/>
            <person name="Lipun K."/>
        </authorList>
    </citation>
    <scope>NUCLEOTIDE SEQUENCE [LARGE SCALE GENOMIC DNA]</scope>
    <source>
        <strain evidence="1 2">K10HN5</strain>
    </source>
</reference>
<keyword evidence="2" id="KW-1185">Reference proteome</keyword>
<dbReference type="RefSeq" id="WP_169380376.1">
    <property type="nucleotide sequence ID" value="NZ_JAAXLA010000008.1"/>
</dbReference>
<name>A0ABX1S7Y1_9PSEU</name>